<proteinExistence type="predicted"/>
<comment type="caution">
    <text evidence="2">The sequence shown here is derived from an EMBL/GenBank/DDBJ whole genome shotgun (WGS) entry which is preliminary data.</text>
</comment>
<keyword evidence="2" id="KW-0808">Transferase</keyword>
<feature type="domain" description="Aminoglycoside phosphotransferase" evidence="1">
    <location>
        <begin position="72"/>
        <end position="278"/>
    </location>
</feature>
<dbReference type="Proteomes" id="UP000265614">
    <property type="component" value="Unassembled WGS sequence"/>
</dbReference>
<keyword evidence="3" id="KW-1185">Reference proteome</keyword>
<protein>
    <submittedName>
        <fullName evidence="2">Aminoglycoside phosphotransferase family protein</fullName>
    </submittedName>
</protein>
<evidence type="ECO:0000313" key="3">
    <source>
        <dbReference type="Proteomes" id="UP000265614"/>
    </source>
</evidence>
<dbReference type="GO" id="GO:0016740">
    <property type="term" value="F:transferase activity"/>
    <property type="evidence" value="ECO:0007669"/>
    <property type="project" value="UniProtKB-KW"/>
</dbReference>
<dbReference type="InterPro" id="IPR011009">
    <property type="entry name" value="Kinase-like_dom_sf"/>
</dbReference>
<dbReference type="AlphaFoldDB" id="A0A3A3Z5I7"/>
<organism evidence="2 3">
    <name type="scientific">Vallicoccus soli</name>
    <dbReference type="NCBI Taxonomy" id="2339232"/>
    <lineage>
        <taxon>Bacteria</taxon>
        <taxon>Bacillati</taxon>
        <taxon>Actinomycetota</taxon>
        <taxon>Actinomycetes</taxon>
        <taxon>Motilibacterales</taxon>
        <taxon>Vallicoccaceae</taxon>
        <taxon>Vallicoccus</taxon>
    </lineage>
</organism>
<dbReference type="RefSeq" id="WP_119949694.1">
    <property type="nucleotide sequence ID" value="NZ_QZEZ01000002.1"/>
</dbReference>
<dbReference type="Pfam" id="PF01636">
    <property type="entry name" value="APH"/>
    <property type="match status" value="1"/>
</dbReference>
<accession>A0A3A3Z5I7</accession>
<dbReference type="OrthoDB" id="101887at2"/>
<dbReference type="EMBL" id="QZEZ01000002">
    <property type="protein sequence ID" value="RJK96978.1"/>
    <property type="molecule type" value="Genomic_DNA"/>
</dbReference>
<dbReference type="InterPro" id="IPR002575">
    <property type="entry name" value="Aminoglycoside_PTrfase"/>
</dbReference>
<gene>
    <name evidence="2" type="ORF">D5H78_06990</name>
</gene>
<dbReference type="SUPFAM" id="SSF56112">
    <property type="entry name" value="Protein kinase-like (PK-like)"/>
    <property type="match status" value="1"/>
</dbReference>
<name>A0A3A3Z5I7_9ACTN</name>
<evidence type="ECO:0000313" key="2">
    <source>
        <dbReference type="EMBL" id="RJK96978.1"/>
    </source>
</evidence>
<reference evidence="2 3" key="1">
    <citation type="submission" date="2018-09" db="EMBL/GenBank/DDBJ databases">
        <title>YIM 75000 draft genome.</title>
        <authorList>
            <person name="Tang S."/>
            <person name="Feng Y."/>
        </authorList>
    </citation>
    <scope>NUCLEOTIDE SEQUENCE [LARGE SCALE GENOMIC DNA]</scope>
    <source>
        <strain evidence="2 3">YIM 75000</strain>
    </source>
</reference>
<sequence>MSEPSAPGAPSTCAPPAFRDPRWRREVLGWALPALAGHGLRLTGAVEQPRVRPWSTLLRLPTSGGPVWLKALAAGTRYEAALLAALARHGVDAVPRPLAVEAERGWVLLPDGGPVLRDAAGGQDAGWAAWESLLVRYGALQRAVAPLADELLALGVPDVRPAAVPGYLERLLEDPGVVAPEPARRVRALLPRVREWCAALDEGPCATLQHDDLHDGNVLARDGTVIDWGDASVAHPFSTLLVVRRVLLDRHPGEPHRVRRVVDAYLEGWDGDPAALRALVPVAERVGCVGRALAWQRALTGPGVEPAPGHLEAPGAWLQELLAEPVA</sequence>
<evidence type="ECO:0000259" key="1">
    <source>
        <dbReference type="Pfam" id="PF01636"/>
    </source>
</evidence>